<sequence>MNSNNLANFELYAARFSDDQLETELKFTIASELYDSLESIQQQDGIHFYSILWPSIRDILINCNVSFHPGSSEQKLRNTLLKVVQRVSTNELIRPAPKDISATLLNVVKNDNEENAILALKTLYDLHRIYRIALEGFANEFLDLTVEIYENADRVFDELMNENILSTPSGNITTPGSFLHALSPGITTDTEHPENSSKLLVKGIHSFRVISEIPVIIVSVLQTHRKLVPIYVSKLLPLVVQMLEMELNKQTTTGSNAHILQKDSKQKYRDLTKAQSKTLSFLAFFVRSFGSLLSNYKDRIAKIFIRLLGDCPSEAVDTRKEILVAGRHLVGSDLKQAFIPLTTDLLDLDRLLGKGLTSIETLRPYALSLVADFIHNVRNSLNQDQMTKAVYFYIGFVKDTQLSPHIRALSSKLLFSIIDSIAALKSKQVGQHLLTLILSSFSQVINEIAYINLEEKKNSLIRNENLESSDNQIPVSHPDSIIPKNQTNSSEILENTKSSTLSSTENLSLKTKTLGKNHEIVKFLVNESSDWIKDAKLILRSILPGCGAVVSGLIQINLITSNNIGDPSQPIEGWYSDTMLLYELEIIRSILKKGFLACTVFKTSKQNTSGKKSGIYSVTAQSDERLDINVSNDHHKLWKHCEVEFGHIDKEEKEALELFIKIFINLRPSLLQELFTSQIHHLFEILIENPSCVTSFQFLLALESTSPIMSSVLLSYLCGRFEELGGDDRKRASMMLHLFKIIFLVLTMFPDVNEPVLQPYIGKMIKYTIENSIDSRNPEFYFLLLKSLFCSIGGGRYEALYKEVVPHLHELLEMLNNMLKLNSNSPSMQDLLVEISLTVPVRLSVLLPYLPLLMYPLTLSMNAGPSLVSQGLRTLELCIDNLTREFIDPILLPVIEDILHPFWKLIENESKYPEQAQAASRILGKLGERNRYLLHIPFSKPKNSNSSASLMSGFENLDETLSSKTNYFQENDFTNSKNKDHLYVIPLLFEGLNKPVNFPILSSLQHAVLRLNSVITDIPNSEHLIKPSAVSNNLSRKDISNPPFDLIKSSLAYFIQNELKTQSAQASDFLDRWEEFITSIGIILEEYSVCERRKQLFLHLSQPMTIFGHISGWISNDYSINVVDEDQKNPRYPNTSTSPDNTRKRDDTIVKDNSSGGGADDSMNVDTDNTTSIDTKNDIETENSENPQLSDTPSKEPFRLKDFVQSLSNTFSPDKTVGTIISSDNITLGLRGLFLACANEIVFSKPLQSEPISPTNFLESLIMWCSYRHIQDSIVTIDLLDSFLVKDFTVVKECSNFLRCVKVTSYGLLFPSTIYSCLFDVISESLVSSSSLLRKIGEHSLAYLYKFISGISDSFVPYSCWLSCFSIILNKLCNYCYSSDTRTKLNACQSIKFMVSMLQHHTDWVELFSTKIIKGLLFTLKDIDEKRTKNSSTDLCQNTILQVLSLCSGSQTPQENQTLITTSSGVNLESSSREDVSDSSKTTSIATDSKSKEPNHSKNICQPENKSAANDHIDTEHSNELKEPEEKSIETGQKEETDDKMEIDNDKESLSNGNVDNTLSPQDVNPLQTESNTGIAENHNLPLDSSYKKSRHSSLLDLLSKNSTRIKRRNSTTQINIDPIDPTNSNINIVENNSEKPIRRIKSMLFHTSENNSVFSDKGYTDFILSIQKNDNIVNSETNKKQSLSNENDIENINNNQIEGTGTGVETQMEVDKNEPEFNRYGGSYTKPNLTDDKLETHDAVHGIGSDVPSKLVNLLPIFAKEISSPNNLVRNASRSALKLIANRSGKSLSSILYPLRDRLLVPIFGKPLRALPHGMQIGNIDAVTFFLSLSPPFLDINDGFVRLLSEVLALADAEDQALVSHPAQLRTSQNVLVSLRYTCICMLTAAMERQELLQDRHNVTRARIISVFFKSLYSKSQEVMQAANTGLQKVLSVQQKLPKDLLQAGLRPILLNLSDYKRLTVSSLDGLARLLQLLTNYFKVEVGRKLLDHLQNWAKPITLSSASDKSVSELPEIKIMVAILDVFYLLPPSASILLEDLVSNVISMELHLSRLLSSPFRKPLFTFLNHFPTESIKFFIPRLSNTRLVEMFVHAINHPDSTPLRTELVNYLDLLIDFYKVAESPTAVPAELGISASSSNEFKVDWSSLGKFVPDVQPDMIVPMTRLHISSVLTALSCHNQSCFYKSQNLTDKIIFGIESISGMYSKSLPMLELSKLKECPDENNDMISVDKPEEQMANRASLNNTSVLSGIMSQAEHPKTESSSGRLLLYIIVPKTIYQLSCVVFSYFNILAGVNITAASQFVLLVGNNEYLRNETVISKRLGTSISSIEKANTKLTLFSKTLDMLHSSHVSGCGKQYLIENVILPLMLEALGLSESKVDNISNLDQVAFVRTFHQKAWVSLISPGTDENSKIDDMVKTSLLQLTFQMISAAPKLVGEIRKDVIKFGWSFIRSDDSMVKHAAYVVVSAFVAAFDTPSKIVLQVFISLLRSHQPECRHLVQQALDSLLPVLDKRLNQETNSQFTDTSRGTNLGVKEDAGNNVMNAQILPIWAKWTCLVLQEQGLLLTQTYHIYQMITRHPDVFYPYRKHFLHFLTNVLSRLCLSQTSNPESKTLTLDILEMILKWDENNKLYYQNIPNKDGSNEEQINSSVDRSADKVGNTQGQDPNVITKNSQIHVEDSSMDVDSTPATSVETNLLSKEETKTLTSGNSITPSNNNLGFSEANSSNGVTVSSNLDKKINTSNFNENNIKGLGNTEYVPVLSELTRDAIIVTLVRFLCLSHELLLKIGVLDRTFSILNQYLDTQKWPSISVKIGIIERAIQQQLNNPAAASANIQNPPAASSNSLHSLLKMLTIISSEMEPAWFEENFYSLSTVFMRLLTINNSEMDSLLFILSKQLYSVSINSMYYADESSLQRVFVNDVNAFIIDNLLVASRARSTLVLLNSVSSYVNEHLAEHFGKAGRSSVEINHQLKVQDTGIHDSLTWDLALDLEPTDGIGTLLPSIYLLKLFYTELGDQRRPFITTLGNLMVRSQDAGVQYALIVLLNEWLFGDLEFSPSIKDKAMLMVSMMNCDFVTYHTSVDDEKTTNETGGSKSPFEFISPTSDNSRVSSETKPIQISKQFLGLQYLKMVARVYTTSSFYRSELTMRLEQVFLVGTMHQNNEIRNVFIGILNDHLPQSLIFRLNYFVESQNWQNVSNRYWLQLVVGLLFESVTKNISVLSLCSCASILPKATLFTDQTSPDYINPTSSRYNLSGGNNFASHSHAEGYVHNIGCPYFEGKKDNEKIINGIASKFIRISSNALPKESENLPKHFNSAVDMDSNPKECDKYKFLESSIDKNNFQDFVLSVKNVNIDSFALSVKLLAMGDINFASKVWVDLFPSMWSHLSVSQRHDYTQSLIKLLSRPYLQAQAGNNPNVVQSILEAMCNSSPVPQFPPQLLGYLGQTFNTWHSSLFLLEASMMNGSENQKAMQEQSIGAELGTFEALSELYSKLGEQHMFYGLWSRNCQYAETYASISFMQSENWSIGQLMVEQAQTKARSGALPFSEVEYSFWENEWLEAAKQLQSWDMLYELGRSESLPELGLEAGWRLMDIPAERKTIENLLESCSASYQSSSNAKFIQSFVLLASELENGDPMQNTSSSIGIKTRHSQLLEESIVASLQQWGQLPRTGTYKHLELLHMFQLQVELLDAQSIYESLSTTNVENLESRSMEIKNIIQSWRERLPNTNDPINLWSDLVAWRQHVFKSINDTYMPLVPIIINHATNSSNSTASEADNKALSLSLGLNATGGNTNGLSLNSGLMALKEAEAKKKKAESKLGAEGQRSGNLSASIPNQDHSGSSGSVATSFAYRGYHEMAWIINRFAKTARKHGLIDVSIQQLNKIYTLPNIEIQEAYLKLCGQAKCYILREQDWQTGLDAIGNTNLMYFTAPQRAEFFMLKGRFLAKQGHFDDANYAFAAGVQVDLSSGSAWSAWGRFNDERFRSHSNDISFAVNAISCYMQAAELIKHPSARRYLTRILWLLSQDNPELSLAAAFNSYKGEIPVWYWVYFVPQLLTLLQTRHFIQARHLLTRIAKQYPQSLHYFLGTTRDEIMSGGYLGVGPSVGLGNSVDGLAAGGGLQSLQPGVVHDLNPGSRVDEMISKLKTAHPLLALSVETMIDQLKQRLKPTPEEDVYRLLSTLLSSATQQLYSQLMNNNKSYTVGEKLLGNTNYILERVTEGRAKSILLRNLGETGLEKSDLCVYIESLLRCMEELSLIIDITPVQVTLSRNSPYLVEFDHQKFEEVHVPGQYLQIHESNEDFMRIERFLPKVQVSREQFTVNRVISLRTKCGKVVHFSIQHLANRHGRREERILQLYRILNAFCVSGRSLAENHKLEYSIPTIVSLAPHVRLIEYDVSSFTLLDSFVKNREHSGKVRVFGKQSDGNVRGFYRDRFGAPPLDFIFKILPGLIDKLGSTEDAACAMYYEVCKTQVSENILVNQIYRTSASVMDFWTYRKNLTFQISVASFMSYLISASSRTPQNILISRGSAKVSMLNFLPSYDLNNLIHTNDPVPFRLTPNLQALIGETGLEGILPSTLNKLASELIKPELMFRDFLEPFIQDELVAHDQLAPKAARASSENITSEGPKMDTHLTPISASNSQSGFSGGNLVGTQSEGITSEVVERNVRLILLKAEQLAPNITAATLPENHPTASALELLNQATNPSNLVKMDFSWMPWL</sequence>
<dbReference type="InterPro" id="IPR011009">
    <property type="entry name" value="Kinase-like_dom_sf"/>
</dbReference>
<accession>A0A2U1J8D5</accession>
<dbReference type="GO" id="GO:0005634">
    <property type="term" value="C:nucleus"/>
    <property type="evidence" value="ECO:0007669"/>
    <property type="project" value="TreeGrafter"/>
</dbReference>
<feature type="compositionally biased region" description="Polar residues" evidence="2">
    <location>
        <begin position="2656"/>
        <end position="2667"/>
    </location>
</feature>
<gene>
    <name evidence="6" type="ORF">BB558_002678</name>
</gene>
<comment type="caution">
    <text evidence="6">The sequence shown here is derived from an EMBL/GenBank/DDBJ whole genome shotgun (WGS) entry which is preliminary data.</text>
</comment>
<feature type="compositionally biased region" description="Polar residues" evidence="2">
    <location>
        <begin position="1550"/>
        <end position="1561"/>
    </location>
</feature>
<dbReference type="EMBL" id="MBFU01000204">
    <property type="protein sequence ID" value="PWA01233.1"/>
    <property type="molecule type" value="Genomic_DNA"/>
</dbReference>
<evidence type="ECO:0000313" key="6">
    <source>
        <dbReference type="EMBL" id="PWA01233.1"/>
    </source>
</evidence>
<feature type="domain" description="PI3K/PI4K catalytic" evidence="3">
    <location>
        <begin position="4301"/>
        <end position="4642"/>
    </location>
</feature>
<feature type="region of interest" description="Disordered" evidence="2">
    <location>
        <begin position="1460"/>
        <end position="1561"/>
    </location>
</feature>
<evidence type="ECO:0000256" key="1">
    <source>
        <dbReference type="ARBA" id="ARBA00007234"/>
    </source>
</evidence>
<dbReference type="Pfam" id="PF02260">
    <property type="entry name" value="FATC"/>
    <property type="match status" value="1"/>
</dbReference>
<evidence type="ECO:0000313" key="7">
    <source>
        <dbReference type="Proteomes" id="UP000245591"/>
    </source>
</evidence>
<evidence type="ECO:0000259" key="3">
    <source>
        <dbReference type="PROSITE" id="PS50290"/>
    </source>
</evidence>
<dbReference type="InterPro" id="IPR050517">
    <property type="entry name" value="DDR_Repair_Kinase"/>
</dbReference>
<feature type="domain" description="FAT" evidence="4">
    <location>
        <begin position="3434"/>
        <end position="4085"/>
    </location>
</feature>
<dbReference type="InterPro" id="IPR016024">
    <property type="entry name" value="ARM-type_fold"/>
</dbReference>
<dbReference type="SUPFAM" id="SSF56112">
    <property type="entry name" value="Protein kinase-like (PK-like)"/>
    <property type="match status" value="1"/>
</dbReference>
<keyword evidence="7" id="KW-1185">Reference proteome</keyword>
<reference evidence="6 7" key="1">
    <citation type="journal article" date="2018" name="MBio">
        <title>Comparative Genomics Reveals the Core Gene Toolbox for the Fungus-Insect Symbiosis.</title>
        <authorList>
            <person name="Wang Y."/>
            <person name="Stata M."/>
            <person name="Wang W."/>
            <person name="Stajich J.E."/>
            <person name="White M.M."/>
            <person name="Moncalvo J.M."/>
        </authorList>
    </citation>
    <scope>NUCLEOTIDE SEQUENCE [LARGE SCALE GENOMIC DNA]</scope>
    <source>
        <strain evidence="6 7">AUS-126-30</strain>
    </source>
</reference>
<feature type="region of interest" description="Disordered" evidence="2">
    <location>
        <begin position="1125"/>
        <end position="1196"/>
    </location>
</feature>
<evidence type="ECO:0000256" key="2">
    <source>
        <dbReference type="SAM" id="MobiDB-lite"/>
    </source>
</evidence>
<dbReference type="SMART" id="SM01343">
    <property type="entry name" value="FATC"/>
    <property type="match status" value="1"/>
</dbReference>
<feature type="domain" description="FATC" evidence="5">
    <location>
        <begin position="4680"/>
        <end position="4711"/>
    </location>
</feature>
<dbReference type="SUPFAM" id="SSF48371">
    <property type="entry name" value="ARM repeat"/>
    <property type="match status" value="3"/>
</dbReference>
<dbReference type="PROSITE" id="PS51189">
    <property type="entry name" value="FAT"/>
    <property type="match status" value="1"/>
</dbReference>
<feature type="compositionally biased region" description="Basic and acidic residues" evidence="2">
    <location>
        <begin position="1141"/>
        <end position="1150"/>
    </location>
</feature>
<dbReference type="Pfam" id="PF20175">
    <property type="entry name" value="Tra1_central"/>
    <property type="match status" value="1"/>
</dbReference>
<dbReference type="PROSITE" id="PS50290">
    <property type="entry name" value="PI3_4_KINASE_3"/>
    <property type="match status" value="1"/>
</dbReference>
<comment type="similarity">
    <text evidence="1">Belongs to the PI3/PI4-kinase family. TRA1 subfamily.</text>
</comment>
<evidence type="ECO:0000259" key="5">
    <source>
        <dbReference type="PROSITE" id="PS51190"/>
    </source>
</evidence>
<feature type="compositionally biased region" description="Polar residues" evidence="2">
    <location>
        <begin position="3097"/>
        <end position="3106"/>
    </location>
</feature>
<dbReference type="PROSITE" id="PS51190">
    <property type="entry name" value="FATC"/>
    <property type="match status" value="1"/>
</dbReference>
<dbReference type="GO" id="GO:0006281">
    <property type="term" value="P:DNA repair"/>
    <property type="evidence" value="ECO:0007669"/>
    <property type="project" value="TreeGrafter"/>
</dbReference>
<protein>
    <recommendedName>
        <fullName evidence="8">Non-specific serine/threonine protein kinase</fullName>
    </recommendedName>
</protein>
<dbReference type="CDD" id="cd05163">
    <property type="entry name" value="PIKK_TRRAP"/>
    <property type="match status" value="1"/>
</dbReference>
<feature type="compositionally biased region" description="Polar residues" evidence="2">
    <location>
        <begin position="1164"/>
        <end position="1174"/>
    </location>
</feature>
<dbReference type="Pfam" id="PF02259">
    <property type="entry name" value="FAT"/>
    <property type="match status" value="1"/>
</dbReference>
<dbReference type="InterPro" id="IPR046807">
    <property type="entry name" value="Tra1_central"/>
</dbReference>
<dbReference type="PANTHER" id="PTHR11139:SF1">
    <property type="entry name" value="TRANSFORMATION_TRANSCRIPTION DOMAIN-ASSOCIATED PROTEIN"/>
    <property type="match status" value="1"/>
</dbReference>
<dbReference type="GO" id="GO:0006355">
    <property type="term" value="P:regulation of DNA-templated transcription"/>
    <property type="evidence" value="ECO:0007669"/>
    <property type="project" value="TreeGrafter"/>
</dbReference>
<organism evidence="6 7">
    <name type="scientific">Smittium angustum</name>
    <dbReference type="NCBI Taxonomy" id="133377"/>
    <lineage>
        <taxon>Eukaryota</taxon>
        <taxon>Fungi</taxon>
        <taxon>Fungi incertae sedis</taxon>
        <taxon>Zoopagomycota</taxon>
        <taxon>Kickxellomycotina</taxon>
        <taxon>Harpellomycetes</taxon>
        <taxon>Harpellales</taxon>
        <taxon>Legeriomycetaceae</taxon>
        <taxon>Smittium</taxon>
    </lineage>
</organism>
<proteinExistence type="inferred from homology"/>
<feature type="region of interest" description="Disordered" evidence="2">
    <location>
        <begin position="2633"/>
        <end position="2667"/>
    </location>
</feature>
<feature type="region of interest" description="Disordered" evidence="2">
    <location>
        <begin position="3079"/>
        <end position="3106"/>
    </location>
</feature>
<dbReference type="SMART" id="SM00146">
    <property type="entry name" value="PI3Kc"/>
    <property type="match status" value="1"/>
</dbReference>
<name>A0A2U1J8D5_SMIAN</name>
<feature type="compositionally biased region" description="Polar residues" evidence="2">
    <location>
        <begin position="3819"/>
        <end position="3836"/>
    </location>
</feature>
<feature type="region of interest" description="Disordered" evidence="2">
    <location>
        <begin position="3808"/>
        <end position="3836"/>
    </location>
</feature>
<dbReference type="InterPro" id="IPR014009">
    <property type="entry name" value="PIK_FAT"/>
</dbReference>
<evidence type="ECO:0008006" key="8">
    <source>
        <dbReference type="Google" id="ProtNLM"/>
    </source>
</evidence>
<dbReference type="PANTHER" id="PTHR11139">
    <property type="entry name" value="ATAXIA TELANGIECTASIA MUTATED ATM -RELATED"/>
    <property type="match status" value="1"/>
</dbReference>
<dbReference type="GO" id="GO:0000124">
    <property type="term" value="C:SAGA complex"/>
    <property type="evidence" value="ECO:0007669"/>
    <property type="project" value="TreeGrafter"/>
</dbReference>
<feature type="compositionally biased region" description="Polar residues" evidence="2">
    <location>
        <begin position="1497"/>
        <end position="1508"/>
    </location>
</feature>
<dbReference type="Pfam" id="PF00454">
    <property type="entry name" value="PI3_PI4_kinase"/>
    <property type="match status" value="1"/>
</dbReference>
<feature type="compositionally biased region" description="Basic and acidic residues" evidence="2">
    <location>
        <begin position="1509"/>
        <end position="1549"/>
    </location>
</feature>
<dbReference type="GO" id="GO:0035267">
    <property type="term" value="C:NuA4 histone acetyltransferase complex"/>
    <property type="evidence" value="ECO:0007669"/>
    <property type="project" value="TreeGrafter"/>
</dbReference>
<evidence type="ECO:0000259" key="4">
    <source>
        <dbReference type="PROSITE" id="PS51189"/>
    </source>
</evidence>
<dbReference type="Proteomes" id="UP000245591">
    <property type="component" value="Unassembled WGS sequence"/>
</dbReference>
<dbReference type="InterPro" id="IPR046805">
    <property type="entry name" value="Tra1_ring"/>
</dbReference>
<dbReference type="Pfam" id="PF20206">
    <property type="entry name" value="Tra1_ring"/>
    <property type="match status" value="1"/>
</dbReference>
<dbReference type="InterPro" id="IPR003152">
    <property type="entry name" value="FATC_dom"/>
</dbReference>
<dbReference type="InterPro" id="IPR003151">
    <property type="entry name" value="PIK-rel_kinase_FAT"/>
</dbReference>
<dbReference type="InterPro" id="IPR000403">
    <property type="entry name" value="PI3/4_kinase_cat_dom"/>
</dbReference>